<dbReference type="EMBL" id="SDKM01000025">
    <property type="protein sequence ID" value="RYP84218.1"/>
    <property type="molecule type" value="Genomic_DNA"/>
</dbReference>
<sequence length="262" mass="29249">MAWGKVTSCQRCWSHEPGWFDWLRLDLETEQHSGADDGSEYELIFMQEVLKKVEGLDPTHVHVQYEVDRPYKPPLRPDFAIMLPGKRPIAIEIDGARKSADPPLDERDRSLVRDGELKDLGWEVQHFTNNQVIHKNGWCRQTVTRLLAEVSATAVAAPTSQPAKARSGSRRNWWLAALIGVVVLIVASGLAFAVSRSGDQPSSQPDGGTCDAQHPVKGNVSQTGNKIYHAPGWQYYDRTVPEECFVDRDAAEDAGYRASEVQ</sequence>
<keyword evidence="2" id="KW-0812">Transmembrane</keyword>
<keyword evidence="2" id="KW-1133">Transmembrane helix</keyword>
<accession>A0A4Q4Z9G9</accession>
<reference evidence="3 4" key="1">
    <citation type="submission" date="2019-01" db="EMBL/GenBank/DDBJ databases">
        <title>Nocardioides guangzhouensis sp. nov., an actinobacterium isolated from soil.</title>
        <authorList>
            <person name="Fu Y."/>
            <person name="Cai Y."/>
            <person name="Lin Z."/>
            <person name="Chen P."/>
        </authorList>
    </citation>
    <scope>NUCLEOTIDE SEQUENCE [LARGE SCALE GENOMIC DNA]</scope>
    <source>
        <strain evidence="3 4">130</strain>
    </source>
</reference>
<dbReference type="Gene3D" id="3.40.960.10">
    <property type="entry name" value="VSR Endonuclease"/>
    <property type="match status" value="1"/>
</dbReference>
<feature type="transmembrane region" description="Helical" evidence="2">
    <location>
        <begin position="173"/>
        <end position="194"/>
    </location>
</feature>
<keyword evidence="2" id="KW-0472">Membrane</keyword>
<proteinExistence type="predicted"/>
<evidence type="ECO:0000313" key="3">
    <source>
        <dbReference type="EMBL" id="RYP84218.1"/>
    </source>
</evidence>
<evidence type="ECO:0000256" key="1">
    <source>
        <dbReference type="SAM" id="MobiDB-lite"/>
    </source>
</evidence>
<name>A0A4Q4Z9G9_9ACTN</name>
<evidence type="ECO:0008006" key="5">
    <source>
        <dbReference type="Google" id="ProtNLM"/>
    </source>
</evidence>
<evidence type="ECO:0000256" key="2">
    <source>
        <dbReference type="SAM" id="Phobius"/>
    </source>
</evidence>
<dbReference type="OrthoDB" id="5196645at2"/>
<protein>
    <recommendedName>
        <fullName evidence="5">DUF559 domain-containing protein</fullName>
    </recommendedName>
</protein>
<dbReference type="AlphaFoldDB" id="A0A4Q4Z9G9"/>
<organism evidence="3 4">
    <name type="scientific">Nocardioides guangzhouensis</name>
    <dbReference type="NCBI Taxonomy" id="2497878"/>
    <lineage>
        <taxon>Bacteria</taxon>
        <taxon>Bacillati</taxon>
        <taxon>Actinomycetota</taxon>
        <taxon>Actinomycetes</taxon>
        <taxon>Propionibacteriales</taxon>
        <taxon>Nocardioidaceae</taxon>
        <taxon>Nocardioides</taxon>
    </lineage>
</organism>
<dbReference type="Proteomes" id="UP000295198">
    <property type="component" value="Unassembled WGS sequence"/>
</dbReference>
<keyword evidence="4" id="KW-1185">Reference proteome</keyword>
<dbReference type="InterPro" id="IPR011335">
    <property type="entry name" value="Restrct_endonuc-II-like"/>
</dbReference>
<comment type="caution">
    <text evidence="3">The sequence shown here is derived from an EMBL/GenBank/DDBJ whole genome shotgun (WGS) entry which is preliminary data.</text>
</comment>
<evidence type="ECO:0000313" key="4">
    <source>
        <dbReference type="Proteomes" id="UP000295198"/>
    </source>
</evidence>
<gene>
    <name evidence="3" type="ORF">EKO23_16285</name>
</gene>
<feature type="compositionally biased region" description="Polar residues" evidence="1">
    <location>
        <begin position="197"/>
        <end position="206"/>
    </location>
</feature>
<dbReference type="SUPFAM" id="SSF52980">
    <property type="entry name" value="Restriction endonuclease-like"/>
    <property type="match status" value="1"/>
</dbReference>
<feature type="region of interest" description="Disordered" evidence="1">
    <location>
        <begin position="196"/>
        <end position="223"/>
    </location>
</feature>
<dbReference type="RefSeq" id="WP_134719180.1">
    <property type="nucleotide sequence ID" value="NZ_SDKM01000025.1"/>
</dbReference>